<protein>
    <submittedName>
        <fullName evidence="1">Uncharacterized protein</fullName>
    </submittedName>
</protein>
<comment type="caution">
    <text evidence="1">The sequence shown here is derived from an EMBL/GenBank/DDBJ whole genome shotgun (WGS) entry which is preliminary data.</text>
</comment>
<gene>
    <name evidence="1" type="ORF">BpHYR1_017503</name>
</gene>
<accession>A0A3M7PJ60</accession>
<name>A0A3M7PJ60_BRAPC</name>
<reference evidence="1 2" key="1">
    <citation type="journal article" date="2018" name="Sci. Rep.">
        <title>Genomic signatures of local adaptation to the degree of environmental predictability in rotifers.</title>
        <authorList>
            <person name="Franch-Gras L."/>
            <person name="Hahn C."/>
            <person name="Garcia-Roger E.M."/>
            <person name="Carmona M.J."/>
            <person name="Serra M."/>
            <person name="Gomez A."/>
        </authorList>
    </citation>
    <scope>NUCLEOTIDE SEQUENCE [LARGE SCALE GENOMIC DNA]</scope>
    <source>
        <strain evidence="1">HYR1</strain>
    </source>
</reference>
<keyword evidence="2" id="KW-1185">Reference proteome</keyword>
<sequence length="102" mass="12145">MITTSQLKYDWDLRLKMDLRPIFVECDVELFLCHAVPGQSCPFRYKIHKCLKTEANQVYQTTQKHLDLDLELVDKNMGVHSLIKNEINSYYNQKIDMTRYES</sequence>
<proteinExistence type="predicted"/>
<dbReference type="EMBL" id="REGN01010585">
    <property type="protein sequence ID" value="RMZ98740.1"/>
    <property type="molecule type" value="Genomic_DNA"/>
</dbReference>
<evidence type="ECO:0000313" key="2">
    <source>
        <dbReference type="Proteomes" id="UP000276133"/>
    </source>
</evidence>
<dbReference type="AlphaFoldDB" id="A0A3M7PJ60"/>
<dbReference type="Proteomes" id="UP000276133">
    <property type="component" value="Unassembled WGS sequence"/>
</dbReference>
<organism evidence="1 2">
    <name type="scientific">Brachionus plicatilis</name>
    <name type="common">Marine rotifer</name>
    <name type="synonym">Brachionus muelleri</name>
    <dbReference type="NCBI Taxonomy" id="10195"/>
    <lineage>
        <taxon>Eukaryota</taxon>
        <taxon>Metazoa</taxon>
        <taxon>Spiralia</taxon>
        <taxon>Gnathifera</taxon>
        <taxon>Rotifera</taxon>
        <taxon>Eurotatoria</taxon>
        <taxon>Monogononta</taxon>
        <taxon>Pseudotrocha</taxon>
        <taxon>Ploima</taxon>
        <taxon>Brachionidae</taxon>
        <taxon>Brachionus</taxon>
    </lineage>
</organism>
<evidence type="ECO:0000313" key="1">
    <source>
        <dbReference type="EMBL" id="RMZ98740.1"/>
    </source>
</evidence>